<dbReference type="InterPro" id="IPR035093">
    <property type="entry name" value="RelE/ParE_toxin_dom_sf"/>
</dbReference>
<protein>
    <recommendedName>
        <fullName evidence="4">Type II toxin-antitoxin system mRNA interferase toxin, RelE/StbE family</fullName>
    </recommendedName>
</protein>
<dbReference type="AlphaFoldDB" id="A0A2M7XWW0"/>
<dbReference type="NCBIfam" id="TIGR02385">
    <property type="entry name" value="RelE_StbE"/>
    <property type="match status" value="1"/>
</dbReference>
<evidence type="ECO:0008006" key="4">
    <source>
        <dbReference type="Google" id="ProtNLM"/>
    </source>
</evidence>
<evidence type="ECO:0000256" key="1">
    <source>
        <dbReference type="ARBA" id="ARBA00022649"/>
    </source>
</evidence>
<evidence type="ECO:0000313" key="3">
    <source>
        <dbReference type="Proteomes" id="UP000229647"/>
    </source>
</evidence>
<reference evidence="3" key="1">
    <citation type="submission" date="2017-09" db="EMBL/GenBank/DDBJ databases">
        <title>Depth-based differentiation of microbial function through sediment-hosted aquifers and enrichment of novel symbionts in the deep terrestrial subsurface.</title>
        <authorList>
            <person name="Probst A.J."/>
            <person name="Ladd B."/>
            <person name="Jarett J.K."/>
            <person name="Geller-Mcgrath D.E."/>
            <person name="Sieber C.M.K."/>
            <person name="Emerson J.B."/>
            <person name="Anantharaman K."/>
            <person name="Thomas B.C."/>
            <person name="Malmstrom R."/>
            <person name="Stieglmeier M."/>
            <person name="Klingl A."/>
            <person name="Woyke T."/>
            <person name="Ryan C.M."/>
            <person name="Banfield J.F."/>
        </authorList>
    </citation>
    <scope>NUCLEOTIDE SEQUENCE [LARGE SCALE GENOMIC DNA]</scope>
</reference>
<name>A0A2M7XWW0_9BACT</name>
<dbReference type="InterPro" id="IPR007712">
    <property type="entry name" value="RelE/ParE_toxin"/>
</dbReference>
<comment type="caution">
    <text evidence="2">The sequence shown here is derived from an EMBL/GenBank/DDBJ whole genome shotgun (WGS) entry which is preliminary data.</text>
</comment>
<proteinExistence type="predicted"/>
<dbReference type="Proteomes" id="UP000229647">
    <property type="component" value="Unassembled WGS sequence"/>
</dbReference>
<evidence type="ECO:0000313" key="2">
    <source>
        <dbReference type="EMBL" id="PJA55216.1"/>
    </source>
</evidence>
<dbReference type="EMBL" id="PFWL01000193">
    <property type="protein sequence ID" value="PJA55216.1"/>
    <property type="molecule type" value="Genomic_DNA"/>
</dbReference>
<sequence>MKIRFSPDFIKLLKKIKQTDKVLISQVNKQLKLFQLYPQHPSLRTHKLSGKMKNRWSISLSRSLRMVYILMNSDEAYFIAIGTHDKVYR</sequence>
<dbReference type="Gene3D" id="3.30.2310.20">
    <property type="entry name" value="RelE-like"/>
    <property type="match status" value="1"/>
</dbReference>
<keyword evidence="1" id="KW-1277">Toxin-antitoxin system</keyword>
<organism evidence="2 3">
    <name type="scientific">Candidatus Roizmanbacteria bacterium CG_4_9_14_3_um_filter_33_18</name>
    <dbReference type="NCBI Taxonomy" id="1974841"/>
    <lineage>
        <taxon>Bacteria</taxon>
        <taxon>Candidatus Roizmaniibacteriota</taxon>
    </lineage>
</organism>
<gene>
    <name evidence="2" type="ORF">CO165_04735</name>
</gene>
<dbReference type="SUPFAM" id="SSF143011">
    <property type="entry name" value="RelE-like"/>
    <property type="match status" value="1"/>
</dbReference>
<accession>A0A2M7XWW0</accession>